<protein>
    <submittedName>
        <fullName evidence="2">Uncharacterized protein</fullName>
    </submittedName>
</protein>
<gene>
    <name evidence="2" type="ORF">Tb09.211.1120</name>
</gene>
<organism evidence="2 3">
    <name type="scientific">Trypanosoma brucei brucei (strain 927/4 GUTat10.1)</name>
    <dbReference type="NCBI Taxonomy" id="185431"/>
    <lineage>
        <taxon>Eukaryota</taxon>
        <taxon>Discoba</taxon>
        <taxon>Euglenozoa</taxon>
        <taxon>Kinetoplastea</taxon>
        <taxon>Metakinetoplastina</taxon>
        <taxon>Trypanosomatida</taxon>
        <taxon>Trypanosomatidae</taxon>
        <taxon>Trypanosoma</taxon>
    </lineage>
</organism>
<evidence type="ECO:0000313" key="3">
    <source>
        <dbReference type="Proteomes" id="UP000008524"/>
    </source>
</evidence>
<keyword evidence="3" id="KW-1185">Reference proteome</keyword>
<name>Q38E44_TRYB2</name>
<evidence type="ECO:0000256" key="1">
    <source>
        <dbReference type="SAM" id="Phobius"/>
    </source>
</evidence>
<dbReference type="InParanoid" id="Q38E44"/>
<dbReference type="RefSeq" id="XP_827256.1">
    <property type="nucleotide sequence ID" value="XM_822163.1"/>
</dbReference>
<reference evidence="2 3" key="2">
    <citation type="journal article" date="2005" name="Science">
        <title>The genome of the African trypanosome Trypanosoma brucei.</title>
        <authorList>
            <person name="Berriman M."/>
            <person name="Ghedin E."/>
            <person name="Hertz-Fowler C."/>
            <person name="Blandin G."/>
            <person name="Renauld H."/>
            <person name="Bartholomeu D.C."/>
            <person name="Lennard N.J."/>
            <person name="Caler E."/>
            <person name="Hamlin N.E."/>
            <person name="Haas B."/>
            <person name="Bohme U."/>
            <person name="Hannick L."/>
            <person name="Aslett M.A."/>
            <person name="Shallom J."/>
            <person name="Marcello L."/>
            <person name="Hou L."/>
            <person name="Wickstead B."/>
            <person name="Alsmark U.C."/>
            <person name="Arrowsmith C."/>
            <person name="Atkin R.J."/>
            <person name="Barron A.J."/>
            <person name="Bringaud F."/>
            <person name="Brooks K."/>
            <person name="Carrington M."/>
            <person name="Cherevach I."/>
            <person name="Chillingworth T.J."/>
            <person name="Churcher C."/>
            <person name="Clark L.N."/>
            <person name="Corton C.H."/>
            <person name="Cronin A."/>
            <person name="Davies R.M."/>
            <person name="Doggett J."/>
            <person name="Djikeng A."/>
            <person name="Feldblyum T."/>
            <person name="Field M.C."/>
            <person name="Fraser A."/>
            <person name="Goodhead I."/>
            <person name="Hance Z."/>
            <person name="Harper D."/>
            <person name="Harris B.R."/>
            <person name="Hauser H."/>
            <person name="Hostetler J."/>
            <person name="Ivens A."/>
            <person name="Jagels K."/>
            <person name="Johnson D."/>
            <person name="Johnson J."/>
            <person name="Jones K."/>
            <person name="Kerhornou A.X."/>
            <person name="Koo H."/>
            <person name="Larke N."/>
            <person name="Landfear S."/>
            <person name="Larkin C."/>
            <person name="Leech V."/>
            <person name="Line A."/>
            <person name="Lord A."/>
            <person name="Macleod A."/>
            <person name="Mooney P.J."/>
            <person name="Moule S."/>
            <person name="Martin D.M."/>
            <person name="Morgan G.W."/>
            <person name="Mungall K."/>
            <person name="Norbertczak H."/>
            <person name="Ormond D."/>
            <person name="Pai G."/>
            <person name="Peacock C.S."/>
            <person name="Peterson J."/>
            <person name="Quail M.A."/>
            <person name="Rabbinowitsch E."/>
            <person name="Rajandream M.A."/>
            <person name="Reitter C."/>
            <person name="Salzberg S.L."/>
            <person name="Sanders M."/>
            <person name="Schobel S."/>
            <person name="Sharp S."/>
            <person name="Simmonds M."/>
            <person name="Simpson A.J."/>
            <person name="Tallon L."/>
            <person name="Turner C.M."/>
            <person name="Tait A."/>
            <person name="Tivey A.R."/>
            <person name="Van Aken S."/>
            <person name="Walker D."/>
            <person name="Wanless D."/>
            <person name="Wang S."/>
            <person name="White B."/>
            <person name="White O."/>
            <person name="Whitehead S."/>
            <person name="Woodward J."/>
            <person name="Wortman J."/>
            <person name="Adams M.D."/>
            <person name="Embley T.M."/>
            <person name="Gull K."/>
            <person name="Ullu E."/>
            <person name="Barry J.D."/>
            <person name="Fairlamb A.H."/>
            <person name="Opperdoes F."/>
            <person name="Barrell B.G."/>
            <person name="Donelson J.E."/>
            <person name="Hall N."/>
            <person name="Fraser C.M."/>
            <person name="Melville S.E."/>
            <person name="El-Sayed N.M."/>
        </authorList>
    </citation>
    <scope>NUCLEOTIDE SEQUENCE [LARGE SCALE GENOMIC DNA]</scope>
    <source>
        <strain evidence="2 3">927/4 GUTat10.1</strain>
    </source>
</reference>
<dbReference type="EMBL" id="CM000207">
    <property type="protein sequence ID" value="EAN76926.1"/>
    <property type="molecule type" value="Genomic_DNA"/>
</dbReference>
<feature type="transmembrane region" description="Helical" evidence="1">
    <location>
        <begin position="12"/>
        <end position="33"/>
    </location>
</feature>
<dbReference type="PaxDb" id="5691-EAN76926"/>
<reference evidence="2 3" key="1">
    <citation type="journal article" date="2005" name="Science">
        <title>Comparative genomics of trypanosomatid parasitic protozoa.</title>
        <authorList>
            <person name="El-Sayed N.M."/>
            <person name="Myler P.J."/>
            <person name="Blandin G."/>
            <person name="Berriman M."/>
            <person name="Crabtree J."/>
            <person name="Aggarwal G."/>
            <person name="Caler E."/>
            <person name="Renauld H."/>
            <person name="Worthey E.A."/>
            <person name="Hertz-Fowler C."/>
            <person name="Ghedin E."/>
            <person name="Peacock C."/>
            <person name="Bartholomeu D.C."/>
            <person name="Haas B.J."/>
            <person name="Tran A.N."/>
            <person name="Wortman J.R."/>
            <person name="Alsmark U.C."/>
            <person name="Angiuoli S."/>
            <person name="Anupama A."/>
            <person name="Badger J."/>
            <person name="Bringaud F."/>
            <person name="Cadag E."/>
            <person name="Carlton J.M."/>
            <person name="Cerqueira G.C."/>
            <person name="Creasy T."/>
            <person name="Delcher A.L."/>
            <person name="Djikeng A."/>
            <person name="Embley T.M."/>
            <person name="Hauser C."/>
            <person name="Ivens A.C."/>
            <person name="Kummerfeld S.K."/>
            <person name="Pereira-Leal J.B."/>
            <person name="Nilsson D."/>
            <person name="Peterson J."/>
            <person name="Salzberg S.L."/>
            <person name="Shallom J."/>
            <person name="Silva J.C."/>
            <person name="Sundaram J."/>
            <person name="Westenberger S."/>
            <person name="White O."/>
            <person name="Melville S.E."/>
            <person name="Donelson J.E."/>
            <person name="Andersson B."/>
            <person name="Stuart K.D."/>
            <person name="Hall N."/>
        </authorList>
    </citation>
    <scope>NUCLEOTIDE SEQUENCE [LARGE SCALE GENOMIC DNA]</scope>
    <source>
        <strain evidence="2 3">927/4 GUTat10.1</strain>
    </source>
</reference>
<keyword evidence="1" id="KW-1133">Transmembrane helix</keyword>
<accession>Q38E44</accession>
<sequence>MRLSYLPSPMGSSLFLFFPFILLFFFRLLAYCMSAGGSFSCLSSFLFLFSFNFFFAIIIIVVIVIVIAIIIIICCCC</sequence>
<dbReference type="GeneID" id="3660645"/>
<keyword evidence="1" id="KW-0812">Transmembrane</keyword>
<dbReference type="KEGG" id="tbr:Tb09.211.1120"/>
<keyword evidence="1" id="KW-0472">Membrane</keyword>
<proteinExistence type="predicted"/>
<dbReference type="Proteomes" id="UP000008524">
    <property type="component" value="Chromosome 9"/>
</dbReference>
<feature type="transmembrane region" description="Helical" evidence="1">
    <location>
        <begin position="45"/>
        <end position="73"/>
    </location>
</feature>
<dbReference type="AlphaFoldDB" id="Q38E44"/>
<evidence type="ECO:0000313" key="2">
    <source>
        <dbReference type="EMBL" id="EAN76926.1"/>
    </source>
</evidence>